<dbReference type="InterPro" id="IPR016169">
    <property type="entry name" value="FAD-bd_PCMH_sub2"/>
</dbReference>
<evidence type="ECO:0000256" key="1">
    <source>
        <dbReference type="SAM" id="MobiDB-lite"/>
    </source>
</evidence>
<dbReference type="OrthoDB" id="9811557at2"/>
<organism evidence="3 4">
    <name type="scientific">Baekduia soli</name>
    <dbReference type="NCBI Taxonomy" id="496014"/>
    <lineage>
        <taxon>Bacteria</taxon>
        <taxon>Bacillati</taxon>
        <taxon>Actinomycetota</taxon>
        <taxon>Thermoleophilia</taxon>
        <taxon>Solirubrobacterales</taxon>
        <taxon>Baekduiaceae</taxon>
        <taxon>Baekduia</taxon>
    </lineage>
</organism>
<evidence type="ECO:0000313" key="3">
    <source>
        <dbReference type="EMBL" id="QEC47400.1"/>
    </source>
</evidence>
<dbReference type="Pfam" id="PF01565">
    <property type="entry name" value="FAD_binding_4"/>
    <property type="match status" value="1"/>
</dbReference>
<protein>
    <submittedName>
        <fullName evidence="3">FAD-binding protein</fullName>
    </submittedName>
</protein>
<evidence type="ECO:0000259" key="2">
    <source>
        <dbReference type="PROSITE" id="PS51387"/>
    </source>
</evidence>
<accession>A0A5B8U349</accession>
<dbReference type="AlphaFoldDB" id="A0A5B8U349"/>
<sequence>MSTRTRTRARPGLTADLGRIVGAGHVLAGSPAPYGEDATGATLGLHGVADAVVRPGSTEEVRRVVAYCHEHDVAMVPRGGGTGFAGGAVPVHGGVVVSLERMDAVRALDPGAWRMHAEAGVRTGTVARRARESGLFFPPNPGAAEQSLIGGNVATNAGGPRAFKYGVTRRWVTGLEVVVAPGEVLQAGGPLRKDVTGYDLVGLFCGSEGTLGVITAVWLSLLPAPRPAPWSPCRAPTPPRAARPSPPCSPPACRRRRSSSSTGAPSGPPGRRSPCPPRCPTAPGSSSWSSSTERPPRCSAWSARCARRSRPRRWTPTRPRARPSSRRWPAGATACPGR</sequence>
<dbReference type="PROSITE" id="PS51387">
    <property type="entry name" value="FAD_PCMH"/>
    <property type="match status" value="1"/>
</dbReference>
<dbReference type="EMBL" id="CP042430">
    <property type="protein sequence ID" value="QEC47400.1"/>
    <property type="molecule type" value="Genomic_DNA"/>
</dbReference>
<gene>
    <name evidence="3" type="ORF">FSW04_07260</name>
</gene>
<dbReference type="Proteomes" id="UP000321805">
    <property type="component" value="Chromosome"/>
</dbReference>
<dbReference type="InterPro" id="IPR051914">
    <property type="entry name" value="FAD-linked_OxidoTrans_Type4"/>
</dbReference>
<proteinExistence type="predicted"/>
<keyword evidence="4" id="KW-1185">Reference proteome</keyword>
<reference evidence="3 4" key="1">
    <citation type="journal article" date="2018" name="J. Microbiol.">
        <title>Baekduia soli gen. nov., sp. nov., a novel bacterium isolated from the soil of Baekdu Mountain and proposal of a novel family name, Baekduiaceae fam. nov.</title>
        <authorList>
            <person name="An D.S."/>
            <person name="Siddiqi M.Z."/>
            <person name="Kim K.H."/>
            <person name="Yu H.S."/>
            <person name="Im W.T."/>
        </authorList>
    </citation>
    <scope>NUCLEOTIDE SEQUENCE [LARGE SCALE GENOMIC DNA]</scope>
    <source>
        <strain evidence="3 4">BR7-21</strain>
    </source>
</reference>
<evidence type="ECO:0000313" key="4">
    <source>
        <dbReference type="Proteomes" id="UP000321805"/>
    </source>
</evidence>
<feature type="compositionally biased region" description="Basic residues" evidence="1">
    <location>
        <begin position="305"/>
        <end position="325"/>
    </location>
</feature>
<feature type="domain" description="FAD-binding PCMH-type" evidence="2">
    <location>
        <begin position="45"/>
        <end position="224"/>
    </location>
</feature>
<feature type="compositionally biased region" description="Low complexity" evidence="1">
    <location>
        <begin position="259"/>
        <end position="273"/>
    </location>
</feature>
<feature type="region of interest" description="Disordered" evidence="1">
    <location>
        <begin position="230"/>
        <end position="338"/>
    </location>
</feature>
<name>A0A5B8U349_9ACTN</name>
<dbReference type="PANTHER" id="PTHR42934">
    <property type="entry name" value="GLYCOLATE OXIDASE SUBUNIT GLCD"/>
    <property type="match status" value="1"/>
</dbReference>
<dbReference type="InterPro" id="IPR006094">
    <property type="entry name" value="Oxid_FAD_bind_N"/>
</dbReference>
<dbReference type="KEGG" id="bsol:FSW04_07260"/>
<feature type="compositionally biased region" description="Low complexity" evidence="1">
    <location>
        <begin position="281"/>
        <end position="304"/>
    </location>
</feature>
<dbReference type="PANTHER" id="PTHR42934:SF2">
    <property type="entry name" value="GLYCOLATE OXIDASE SUBUNIT GLCD"/>
    <property type="match status" value="1"/>
</dbReference>
<dbReference type="InterPro" id="IPR036318">
    <property type="entry name" value="FAD-bd_PCMH-like_sf"/>
</dbReference>
<dbReference type="Gene3D" id="3.30.465.10">
    <property type="match status" value="1"/>
</dbReference>
<dbReference type="InterPro" id="IPR016166">
    <property type="entry name" value="FAD-bd_PCMH"/>
</dbReference>
<dbReference type="SUPFAM" id="SSF56176">
    <property type="entry name" value="FAD-binding/transporter-associated domain-like"/>
    <property type="match status" value="1"/>
</dbReference>
<dbReference type="GO" id="GO:0071949">
    <property type="term" value="F:FAD binding"/>
    <property type="evidence" value="ECO:0007669"/>
    <property type="project" value="InterPro"/>
</dbReference>
<feature type="compositionally biased region" description="Pro residues" evidence="1">
    <location>
        <begin position="230"/>
        <end position="250"/>
    </location>
</feature>